<dbReference type="GO" id="GO:0055085">
    <property type="term" value="P:transmembrane transport"/>
    <property type="evidence" value="ECO:0007669"/>
    <property type="project" value="InterPro"/>
</dbReference>
<evidence type="ECO:0000313" key="5">
    <source>
        <dbReference type="Proteomes" id="UP000194798"/>
    </source>
</evidence>
<dbReference type="PANTHER" id="PTHR33376">
    <property type="match status" value="1"/>
</dbReference>
<dbReference type="AlphaFoldDB" id="A0A251XAX3"/>
<dbReference type="Pfam" id="PF03480">
    <property type="entry name" value="DctP"/>
    <property type="match status" value="1"/>
</dbReference>
<evidence type="ECO:0000313" key="4">
    <source>
        <dbReference type="EMBL" id="OUD15453.1"/>
    </source>
</evidence>
<dbReference type="Proteomes" id="UP000194798">
    <property type="component" value="Unassembled WGS sequence"/>
</dbReference>
<dbReference type="PIRSF" id="PIRSF039026">
    <property type="entry name" value="SiaP"/>
    <property type="match status" value="1"/>
</dbReference>
<dbReference type="CDD" id="cd13604">
    <property type="entry name" value="PBP2_TRAP_ketoacid_lactate_like"/>
    <property type="match status" value="1"/>
</dbReference>
<dbReference type="InterPro" id="IPR026289">
    <property type="entry name" value="SBP_TakP-like"/>
</dbReference>
<dbReference type="NCBIfam" id="NF037995">
    <property type="entry name" value="TRAP_S1"/>
    <property type="match status" value="1"/>
</dbReference>
<dbReference type="PANTHER" id="PTHR33376:SF5">
    <property type="entry name" value="EXTRACYTOPLASMIC SOLUTE RECEPTOR PROTEIN"/>
    <property type="match status" value="1"/>
</dbReference>
<reference evidence="4 5" key="1">
    <citation type="submission" date="2016-12" db="EMBL/GenBank/DDBJ databases">
        <title>Thioflexothrix psekupsii D3 genome sequencing and assembly.</title>
        <authorList>
            <person name="Fomenkov A."/>
            <person name="Vincze T."/>
            <person name="Grabovich M."/>
            <person name="Anton B.P."/>
            <person name="Dubinina G."/>
            <person name="Orlova M."/>
            <person name="Belousova E."/>
            <person name="Roberts R.J."/>
        </authorList>
    </citation>
    <scope>NUCLEOTIDE SEQUENCE [LARGE SCALE GENOMIC DNA]</scope>
    <source>
        <strain evidence="4">D3</strain>
    </source>
</reference>
<sequence>MLKFFKSYGIYGLMALLLGLPLLSVAQDNVRWKMVTTWPPNFPVFQEGVERFAKEVEVMSNGRLRIQVFPGGKLVPPLQTFDAVSQGTVQIGHGAAYYWAGKVPAAQFMTTVPFGMTAKGMNAWFYHGGGLALWDELYQPFGLKAFPAGNTGVQMGGWFNKEINTIADLQGLKMRIPGLGGKVLSKAGGTPVLLAGGEIYTALERGTIDATEWVGPYHDERLGLYRTAKHYYYPGWHEPATALELIVNLKAWEALPADLQKIVEVAARALNLDMYAEFEANNLRALRELREKYKVDVREFPAEVLAELRRLTEETLNEEAEKDASFKKVYEAYRAFQADNDAWNAISENAYNRARTQE</sequence>
<protein>
    <submittedName>
        <fullName evidence="4">ABC transporter substrate-binding protein</fullName>
    </submittedName>
</protein>
<accession>A0A251XAX3</accession>
<dbReference type="InterPro" id="IPR038404">
    <property type="entry name" value="TRAP_DctP_sf"/>
</dbReference>
<proteinExistence type="predicted"/>
<keyword evidence="5" id="KW-1185">Reference proteome</keyword>
<dbReference type="InterPro" id="IPR018389">
    <property type="entry name" value="DctP_fam"/>
</dbReference>
<dbReference type="GO" id="GO:0046872">
    <property type="term" value="F:metal ion binding"/>
    <property type="evidence" value="ECO:0007669"/>
    <property type="project" value="UniProtKB-KW"/>
</dbReference>
<name>A0A251XAX3_9GAMM</name>
<dbReference type="Gene3D" id="3.40.190.170">
    <property type="entry name" value="Bacterial extracellular solute-binding protein, family 7"/>
    <property type="match status" value="1"/>
</dbReference>
<evidence type="ECO:0000256" key="2">
    <source>
        <dbReference type="PIRSR" id="PIRSR039026-1"/>
    </source>
</evidence>
<evidence type="ECO:0000256" key="1">
    <source>
        <dbReference type="ARBA" id="ARBA00022729"/>
    </source>
</evidence>
<evidence type="ECO:0000256" key="3">
    <source>
        <dbReference type="PIRSR" id="PIRSR039026-2"/>
    </source>
</evidence>
<feature type="binding site" evidence="2">
    <location>
        <position position="175"/>
    </location>
    <ligand>
        <name>substrate</name>
    </ligand>
</feature>
<feature type="binding site" evidence="2">
    <location>
        <position position="154"/>
    </location>
    <ligand>
        <name>substrate</name>
    </ligand>
</feature>
<feature type="binding site" evidence="3">
    <location>
        <position position="212"/>
    </location>
    <ligand>
        <name>substrate</name>
    </ligand>
</feature>
<dbReference type="GO" id="GO:0031317">
    <property type="term" value="C:tripartite ATP-independent periplasmic transporter complex"/>
    <property type="evidence" value="ECO:0007669"/>
    <property type="project" value="InterPro"/>
</dbReference>
<dbReference type="EMBL" id="MSLT01000006">
    <property type="protein sequence ID" value="OUD15453.1"/>
    <property type="molecule type" value="Genomic_DNA"/>
</dbReference>
<dbReference type="OrthoDB" id="9769667at2"/>
<dbReference type="RefSeq" id="WP_086487050.1">
    <property type="nucleotide sequence ID" value="NZ_MSLT01000006.1"/>
</dbReference>
<organism evidence="4 5">
    <name type="scientific">Thioflexithrix psekupsensis</name>
    <dbReference type="NCBI Taxonomy" id="1570016"/>
    <lineage>
        <taxon>Bacteria</taxon>
        <taxon>Pseudomonadati</taxon>
        <taxon>Pseudomonadota</taxon>
        <taxon>Gammaproteobacteria</taxon>
        <taxon>Thiotrichales</taxon>
        <taxon>Thioflexithrix</taxon>
    </lineage>
</organism>
<gene>
    <name evidence="4" type="ORF">TPSD3_02705</name>
</gene>
<comment type="caution">
    <text evidence="4">The sequence shown here is derived from an EMBL/GenBank/DDBJ whole genome shotgun (WGS) entry which is preliminary data.</text>
</comment>
<dbReference type="Gene3D" id="3.40.190.10">
    <property type="entry name" value="Periplasmic binding protein-like II"/>
    <property type="match status" value="1"/>
</dbReference>
<feature type="binding site" evidence="3">
    <location>
        <position position="238"/>
    </location>
    <ligand>
        <name>substrate</name>
    </ligand>
</feature>
<feature type="binding site" evidence="3">
    <location>
        <position position="213"/>
    </location>
    <ligand>
        <name>Na(+)</name>
        <dbReference type="ChEBI" id="CHEBI:29101"/>
    </ligand>
</feature>
<keyword evidence="3" id="KW-0479">Metal-binding</keyword>
<keyword evidence="1" id="KW-0732">Signal</keyword>